<accession>A0A2T4IJH5</accession>
<protein>
    <submittedName>
        <fullName evidence="4">DUF4124 domain-containing protein</fullName>
    </submittedName>
</protein>
<dbReference type="RefSeq" id="WP_107491683.1">
    <property type="nucleotide sequence ID" value="NZ_PZKC01000001.1"/>
</dbReference>
<sequence>MAQHRPLFLRSATLFAALAAIALAHPAVAQIYSWKDKDGRVHYSDTPPASGDVKLIGPARRAPPPAAEGEDGAAPAAPEATPQQTLAERELEFRQRRAAAAEAAAKAAEERERAEHRQRVCSESRGQLAALQGGQRMARFNEAGEREFLDDAARSAEIERLQQFLSRECN</sequence>
<gene>
    <name evidence="4" type="ORF">C8261_00425</name>
</gene>
<feature type="region of interest" description="Disordered" evidence="1">
    <location>
        <begin position="99"/>
        <end position="127"/>
    </location>
</feature>
<organism evidence="4 5">
    <name type="scientific">Pseudothauera lacus</name>
    <dbReference type="NCBI Taxonomy" id="2136175"/>
    <lineage>
        <taxon>Bacteria</taxon>
        <taxon>Pseudomonadati</taxon>
        <taxon>Pseudomonadota</taxon>
        <taxon>Betaproteobacteria</taxon>
        <taxon>Rhodocyclales</taxon>
        <taxon>Zoogloeaceae</taxon>
        <taxon>Pseudothauera</taxon>
    </lineage>
</organism>
<dbReference type="OrthoDB" id="9181422at2"/>
<keyword evidence="2" id="KW-0732">Signal</keyword>
<evidence type="ECO:0000313" key="5">
    <source>
        <dbReference type="Proteomes" id="UP000241193"/>
    </source>
</evidence>
<feature type="region of interest" description="Disordered" evidence="1">
    <location>
        <begin position="43"/>
        <end position="85"/>
    </location>
</feature>
<evidence type="ECO:0000259" key="3">
    <source>
        <dbReference type="Pfam" id="PF13511"/>
    </source>
</evidence>
<feature type="signal peptide" evidence="2">
    <location>
        <begin position="1"/>
        <end position="29"/>
    </location>
</feature>
<dbReference type="EMBL" id="PZKC01000001">
    <property type="protein sequence ID" value="PTD97923.1"/>
    <property type="molecule type" value="Genomic_DNA"/>
</dbReference>
<dbReference type="Pfam" id="PF13511">
    <property type="entry name" value="DUF4124"/>
    <property type="match status" value="1"/>
</dbReference>
<proteinExistence type="predicted"/>
<feature type="chain" id="PRO_5015703830" evidence="2">
    <location>
        <begin position="30"/>
        <end position="170"/>
    </location>
</feature>
<reference evidence="4 5" key="1">
    <citation type="submission" date="2018-03" db="EMBL/GenBank/DDBJ databases">
        <authorList>
            <person name="Keele B.F."/>
        </authorList>
    </citation>
    <scope>NUCLEOTIDE SEQUENCE [LARGE SCALE GENOMIC DNA]</scope>
    <source>
        <strain evidence="4 5">D20</strain>
    </source>
</reference>
<keyword evidence="5" id="KW-1185">Reference proteome</keyword>
<feature type="domain" description="DUF4124" evidence="3">
    <location>
        <begin position="18"/>
        <end position="68"/>
    </location>
</feature>
<dbReference type="InterPro" id="IPR025392">
    <property type="entry name" value="DUF4124"/>
</dbReference>
<dbReference type="Proteomes" id="UP000241193">
    <property type="component" value="Unassembled WGS sequence"/>
</dbReference>
<evidence type="ECO:0000256" key="2">
    <source>
        <dbReference type="SAM" id="SignalP"/>
    </source>
</evidence>
<reference evidence="4 5" key="2">
    <citation type="submission" date="2018-04" db="EMBL/GenBank/DDBJ databases">
        <title>Thauera lacus sp. nov., isolated from an saline lake in Inner Mongolia, China.</title>
        <authorList>
            <person name="Liang Q.-Y."/>
        </authorList>
    </citation>
    <scope>NUCLEOTIDE SEQUENCE [LARGE SCALE GENOMIC DNA]</scope>
    <source>
        <strain evidence="4 5">D20</strain>
    </source>
</reference>
<dbReference type="AlphaFoldDB" id="A0A2T4IJH5"/>
<name>A0A2T4IJH5_9RHOO</name>
<feature type="compositionally biased region" description="Basic and acidic residues" evidence="1">
    <location>
        <begin position="107"/>
        <end position="122"/>
    </location>
</feature>
<comment type="caution">
    <text evidence="4">The sequence shown here is derived from an EMBL/GenBank/DDBJ whole genome shotgun (WGS) entry which is preliminary data.</text>
</comment>
<evidence type="ECO:0000256" key="1">
    <source>
        <dbReference type="SAM" id="MobiDB-lite"/>
    </source>
</evidence>
<evidence type="ECO:0000313" key="4">
    <source>
        <dbReference type="EMBL" id="PTD97923.1"/>
    </source>
</evidence>